<keyword evidence="9 11" id="KW-0472">Membrane</keyword>
<dbReference type="InterPro" id="IPR045584">
    <property type="entry name" value="Pilin-like"/>
</dbReference>
<gene>
    <name evidence="12" type="ORF">DAH66_08760</name>
</gene>
<proteinExistence type="inferred from homology"/>
<evidence type="ECO:0000256" key="4">
    <source>
        <dbReference type="ARBA" id="ARBA00022475"/>
    </source>
</evidence>
<sequence length="207" mass="22273">MPAERHRPAPPPGRPAAASYGWPGGGAGRCGPSDKDSGFTLLELIISLGLFALIAVAGLGLLDSVLNVQGRTEERLNRLSDLQRAMFVVQSDLDQITRGAVSGGDGGIAFTRIAGGQGGPPMPVRYDAAQGALVRSAPQPQLLLQGVAGARWRFRDEDRWVDRWPVNEQRKDEWPRAVSLEMQIAGVQGPQGALRRIVVLPDQPRDK</sequence>
<accession>A0A430G4U4</accession>
<dbReference type="Proteomes" id="UP000287746">
    <property type="component" value="Unassembled WGS sequence"/>
</dbReference>
<evidence type="ECO:0000313" key="13">
    <source>
        <dbReference type="Proteomes" id="UP000287746"/>
    </source>
</evidence>
<keyword evidence="5" id="KW-0488">Methylation</keyword>
<dbReference type="InterPro" id="IPR010055">
    <property type="entry name" value="T2SS_protein-GspJ"/>
</dbReference>
<name>A0A430G4U4_9SPHN</name>
<dbReference type="Pfam" id="PF11612">
    <property type="entry name" value="T2SSJ"/>
    <property type="match status" value="1"/>
</dbReference>
<dbReference type="NCBIfam" id="TIGR02532">
    <property type="entry name" value="IV_pilin_GFxxxE"/>
    <property type="match status" value="1"/>
</dbReference>
<dbReference type="EMBL" id="QQYZ01000006">
    <property type="protein sequence ID" value="RSY86946.1"/>
    <property type="molecule type" value="Genomic_DNA"/>
</dbReference>
<dbReference type="InterPro" id="IPR051621">
    <property type="entry name" value="T2SS_protein_J"/>
</dbReference>
<evidence type="ECO:0000256" key="3">
    <source>
        <dbReference type="ARBA" id="ARBA00021539"/>
    </source>
</evidence>
<keyword evidence="8 11" id="KW-1133">Transmembrane helix</keyword>
<dbReference type="SUPFAM" id="SSF54523">
    <property type="entry name" value="Pili subunits"/>
    <property type="match status" value="1"/>
</dbReference>
<evidence type="ECO:0000313" key="12">
    <source>
        <dbReference type="EMBL" id="RSY86946.1"/>
    </source>
</evidence>
<dbReference type="Gene3D" id="2.10.70.20">
    <property type="entry name" value="gspk-gspi-gspj complex like domains"/>
    <property type="match status" value="1"/>
</dbReference>
<evidence type="ECO:0000256" key="11">
    <source>
        <dbReference type="SAM" id="Phobius"/>
    </source>
</evidence>
<comment type="caution">
    <text evidence="12">The sequence shown here is derived from an EMBL/GenBank/DDBJ whole genome shotgun (WGS) entry which is preliminary data.</text>
</comment>
<keyword evidence="7 11" id="KW-0812">Transmembrane</keyword>
<dbReference type="PANTHER" id="PTHR39583:SF2">
    <property type="entry name" value="TYPE II SECRETION SYSTEM PROTEIN J"/>
    <property type="match status" value="1"/>
</dbReference>
<evidence type="ECO:0000256" key="1">
    <source>
        <dbReference type="ARBA" id="ARBA00004377"/>
    </source>
</evidence>
<comment type="similarity">
    <text evidence="2">Belongs to the GSP J family.</text>
</comment>
<dbReference type="Pfam" id="PF07963">
    <property type="entry name" value="N_methyl"/>
    <property type="match status" value="1"/>
</dbReference>
<evidence type="ECO:0000256" key="2">
    <source>
        <dbReference type="ARBA" id="ARBA00011084"/>
    </source>
</evidence>
<dbReference type="GO" id="GO:0015628">
    <property type="term" value="P:protein secretion by the type II secretion system"/>
    <property type="evidence" value="ECO:0007669"/>
    <property type="project" value="InterPro"/>
</dbReference>
<evidence type="ECO:0000256" key="6">
    <source>
        <dbReference type="ARBA" id="ARBA00022519"/>
    </source>
</evidence>
<feature type="transmembrane region" description="Helical" evidence="11">
    <location>
        <begin position="44"/>
        <end position="68"/>
    </location>
</feature>
<comment type="subcellular location">
    <subcellularLocation>
        <location evidence="1">Cell inner membrane</location>
        <topology evidence="1">Single-pass membrane protein</topology>
    </subcellularLocation>
</comment>
<reference evidence="12 13" key="1">
    <citation type="submission" date="2018-07" db="EMBL/GenBank/DDBJ databases">
        <title>Genomic and Epidemiologic Investigation of an Indolent Hospital Outbreak.</title>
        <authorList>
            <person name="Johnson R.C."/>
            <person name="Deming C."/>
            <person name="Conlan S."/>
            <person name="Zellmer C.J."/>
            <person name="Michelin A.V."/>
            <person name="Lee-Lin S."/>
            <person name="Thomas P.J."/>
            <person name="Park M."/>
            <person name="Weingarten R.A."/>
            <person name="Less J."/>
            <person name="Dekker J.P."/>
            <person name="Frank K.M."/>
            <person name="Musser K.A."/>
            <person name="Mcquiston J.R."/>
            <person name="Henderson D.K."/>
            <person name="Lau A.F."/>
            <person name="Palmore T.N."/>
            <person name="Segre J.A."/>
        </authorList>
    </citation>
    <scope>NUCLEOTIDE SEQUENCE [LARGE SCALE GENOMIC DNA]</scope>
    <source>
        <strain evidence="12 13">SK-CDC1_0717</strain>
    </source>
</reference>
<dbReference type="PROSITE" id="PS00409">
    <property type="entry name" value="PROKAR_NTER_METHYL"/>
    <property type="match status" value="1"/>
</dbReference>
<dbReference type="AlphaFoldDB" id="A0A430G4U4"/>
<evidence type="ECO:0000256" key="9">
    <source>
        <dbReference type="ARBA" id="ARBA00023136"/>
    </source>
</evidence>
<protein>
    <recommendedName>
        <fullName evidence="3">Type II secretion system protein J</fullName>
    </recommendedName>
</protein>
<dbReference type="PANTHER" id="PTHR39583">
    <property type="entry name" value="TYPE II SECRETION SYSTEM PROTEIN J-RELATED"/>
    <property type="match status" value="1"/>
</dbReference>
<keyword evidence="6" id="KW-0997">Cell inner membrane</keyword>
<dbReference type="InterPro" id="IPR012902">
    <property type="entry name" value="N_methyl_site"/>
</dbReference>
<evidence type="ECO:0000256" key="5">
    <source>
        <dbReference type="ARBA" id="ARBA00022481"/>
    </source>
</evidence>
<feature type="region of interest" description="Disordered" evidence="10">
    <location>
        <begin position="1"/>
        <end position="29"/>
    </location>
</feature>
<evidence type="ECO:0000256" key="8">
    <source>
        <dbReference type="ARBA" id="ARBA00022989"/>
    </source>
</evidence>
<dbReference type="RefSeq" id="WP_126004277.1">
    <property type="nucleotide sequence ID" value="NZ_QQYZ01000006.1"/>
</dbReference>
<keyword evidence="4" id="KW-1003">Cell membrane</keyword>
<evidence type="ECO:0000256" key="7">
    <source>
        <dbReference type="ARBA" id="ARBA00022692"/>
    </source>
</evidence>
<dbReference type="GO" id="GO:0005886">
    <property type="term" value="C:plasma membrane"/>
    <property type="evidence" value="ECO:0007669"/>
    <property type="project" value="UniProtKB-SubCell"/>
</dbReference>
<organism evidence="12 13">
    <name type="scientific">Sphingomonas koreensis</name>
    <dbReference type="NCBI Taxonomy" id="93064"/>
    <lineage>
        <taxon>Bacteria</taxon>
        <taxon>Pseudomonadati</taxon>
        <taxon>Pseudomonadota</taxon>
        <taxon>Alphaproteobacteria</taxon>
        <taxon>Sphingomonadales</taxon>
        <taxon>Sphingomonadaceae</taxon>
        <taxon>Sphingomonas</taxon>
    </lineage>
</organism>
<evidence type="ECO:0000256" key="10">
    <source>
        <dbReference type="SAM" id="MobiDB-lite"/>
    </source>
</evidence>
<dbReference type="GO" id="GO:0015627">
    <property type="term" value="C:type II protein secretion system complex"/>
    <property type="evidence" value="ECO:0007669"/>
    <property type="project" value="InterPro"/>
</dbReference>